<sequence length="134" mass="15170">MHGWSQEPWPGRTRRRPRYQHRDPLVPGREVQRARASNPDARMAEFARARGLRVEVATFETWQPAGRAFDTVTAAQAWRWVDQAAGSVKAAQVLRPWRAAGDLRALVEVAEPFAAAYRLVAPDYPSKPNRRGGR</sequence>
<evidence type="ECO:0000313" key="2">
    <source>
        <dbReference type="EMBL" id="SDT06560.1"/>
    </source>
</evidence>
<gene>
    <name evidence="2" type="ORF">SAMN04489717_4902</name>
</gene>
<organism evidence="2 3">
    <name type="scientific">Actinopolymorpha singaporensis</name>
    <dbReference type="NCBI Taxonomy" id="117157"/>
    <lineage>
        <taxon>Bacteria</taxon>
        <taxon>Bacillati</taxon>
        <taxon>Actinomycetota</taxon>
        <taxon>Actinomycetes</taxon>
        <taxon>Propionibacteriales</taxon>
        <taxon>Actinopolymorphaceae</taxon>
        <taxon>Actinopolymorpha</taxon>
    </lineage>
</organism>
<evidence type="ECO:0000256" key="1">
    <source>
        <dbReference type="SAM" id="MobiDB-lite"/>
    </source>
</evidence>
<protein>
    <submittedName>
        <fullName evidence="2">Uncharacterized protein</fullName>
    </submittedName>
</protein>
<name>A0A1H1XBS1_9ACTN</name>
<dbReference type="SUPFAM" id="SSF53335">
    <property type="entry name" value="S-adenosyl-L-methionine-dependent methyltransferases"/>
    <property type="match status" value="1"/>
</dbReference>
<feature type="region of interest" description="Disordered" evidence="1">
    <location>
        <begin position="1"/>
        <end position="39"/>
    </location>
</feature>
<dbReference type="Proteomes" id="UP000198983">
    <property type="component" value="Chromosome I"/>
</dbReference>
<proteinExistence type="predicted"/>
<evidence type="ECO:0000313" key="3">
    <source>
        <dbReference type="Proteomes" id="UP000198983"/>
    </source>
</evidence>
<keyword evidence="3" id="KW-1185">Reference proteome</keyword>
<dbReference type="AlphaFoldDB" id="A0A1H1XBS1"/>
<reference evidence="2 3" key="1">
    <citation type="submission" date="2016-10" db="EMBL/GenBank/DDBJ databases">
        <authorList>
            <person name="de Groot N.N."/>
        </authorList>
    </citation>
    <scope>NUCLEOTIDE SEQUENCE [LARGE SCALE GENOMIC DNA]</scope>
    <source>
        <strain evidence="2 3">DSM 22024</strain>
    </source>
</reference>
<dbReference type="InterPro" id="IPR029063">
    <property type="entry name" value="SAM-dependent_MTases_sf"/>
</dbReference>
<dbReference type="STRING" id="117157.SAMN04489717_4902"/>
<dbReference type="EMBL" id="LT629732">
    <property type="protein sequence ID" value="SDT06560.1"/>
    <property type="molecule type" value="Genomic_DNA"/>
</dbReference>
<accession>A0A1H1XBS1</accession>